<keyword evidence="3" id="KW-1185">Reference proteome</keyword>
<dbReference type="EMBL" id="QPJD01000003">
    <property type="protein sequence ID" value="RCW50053.1"/>
    <property type="molecule type" value="Genomic_DNA"/>
</dbReference>
<accession>A0A368WAF1</accession>
<evidence type="ECO:0000256" key="1">
    <source>
        <dbReference type="SAM" id="Phobius"/>
    </source>
</evidence>
<feature type="transmembrane region" description="Helical" evidence="1">
    <location>
        <begin position="138"/>
        <end position="159"/>
    </location>
</feature>
<reference evidence="2 3" key="1">
    <citation type="submission" date="2018-07" db="EMBL/GenBank/DDBJ databases">
        <title>Genomic Encyclopedia of Type Strains, Phase III (KMG-III): the genomes of soil and plant-associated and newly described type strains.</title>
        <authorList>
            <person name="Whitman W."/>
        </authorList>
    </citation>
    <scope>NUCLEOTIDE SEQUENCE [LARGE SCALE GENOMIC DNA]</scope>
    <source>
        <strain evidence="2 3">CECT 7506</strain>
    </source>
</reference>
<feature type="transmembrane region" description="Helical" evidence="1">
    <location>
        <begin position="83"/>
        <end position="104"/>
    </location>
</feature>
<dbReference type="Proteomes" id="UP000252415">
    <property type="component" value="Unassembled WGS sequence"/>
</dbReference>
<feature type="transmembrane region" description="Helical" evidence="1">
    <location>
        <begin position="12"/>
        <end position="29"/>
    </location>
</feature>
<keyword evidence="1" id="KW-1133">Transmembrane helix</keyword>
<evidence type="ECO:0008006" key="4">
    <source>
        <dbReference type="Google" id="ProtNLM"/>
    </source>
</evidence>
<proteinExistence type="predicted"/>
<dbReference type="AlphaFoldDB" id="A0A368WAF1"/>
<gene>
    <name evidence="2" type="ORF">DFP97_10369</name>
</gene>
<name>A0A368WAF1_9BACL</name>
<sequence length="223" mass="25442">MITVPQKFFRFSGWAMLLAGIVITIIQFVHLEDVPHDMEEMKYFVDVAVWTHVALLLAVTVLLMGFAGLFLRHASKLKWWGWIGYGLFFSVFVFDLMHAALQIFDYPVFFKDITTEAQMKEASDLVMSIQMSNGPGQYIFMAMMPMAMLGTILMCIGFLRAKIISKWPSIGYLVLTVLMFVPVESVMMFIYPIQFLVWAWFGAILAFEKHPKAEVSSNPPITA</sequence>
<dbReference type="RefSeq" id="WP_114378922.1">
    <property type="nucleotide sequence ID" value="NZ_QPJD01000003.1"/>
</dbReference>
<keyword evidence="1" id="KW-0472">Membrane</keyword>
<dbReference type="OrthoDB" id="2620723at2"/>
<feature type="transmembrane region" description="Helical" evidence="1">
    <location>
        <begin position="49"/>
        <end position="71"/>
    </location>
</feature>
<comment type="caution">
    <text evidence="2">The sequence shown here is derived from an EMBL/GenBank/DDBJ whole genome shotgun (WGS) entry which is preliminary data.</text>
</comment>
<feature type="transmembrane region" description="Helical" evidence="1">
    <location>
        <begin position="166"/>
        <end position="183"/>
    </location>
</feature>
<evidence type="ECO:0000313" key="2">
    <source>
        <dbReference type="EMBL" id="RCW50053.1"/>
    </source>
</evidence>
<organism evidence="2 3">
    <name type="scientific">Paenibacillus prosopidis</name>
    <dbReference type="NCBI Taxonomy" id="630520"/>
    <lineage>
        <taxon>Bacteria</taxon>
        <taxon>Bacillati</taxon>
        <taxon>Bacillota</taxon>
        <taxon>Bacilli</taxon>
        <taxon>Bacillales</taxon>
        <taxon>Paenibacillaceae</taxon>
        <taxon>Paenibacillus</taxon>
    </lineage>
</organism>
<keyword evidence="1" id="KW-0812">Transmembrane</keyword>
<evidence type="ECO:0000313" key="3">
    <source>
        <dbReference type="Proteomes" id="UP000252415"/>
    </source>
</evidence>
<protein>
    <recommendedName>
        <fullName evidence="4">DUF4386 domain-containing protein</fullName>
    </recommendedName>
</protein>